<keyword evidence="9" id="KW-1185">Reference proteome</keyword>
<dbReference type="InterPro" id="IPR039702">
    <property type="entry name" value="FPS1-like"/>
</dbReference>
<evidence type="ECO:0000256" key="6">
    <source>
        <dbReference type="SAM" id="Phobius"/>
    </source>
</evidence>
<feature type="transmembrane region" description="Helical" evidence="6">
    <location>
        <begin position="123"/>
        <end position="145"/>
    </location>
</feature>
<reference evidence="9" key="1">
    <citation type="journal article" date="2020" name="PLoS Negl. Trop. Dis.">
        <title>High-quality nuclear genome for Sarcoptes scabiei-A critical resource for a neglected parasite.</title>
        <authorList>
            <person name="Korhonen P.K."/>
            <person name="Gasser R.B."/>
            <person name="Ma G."/>
            <person name="Wang T."/>
            <person name="Stroehlein A.J."/>
            <person name="Young N.D."/>
            <person name="Ang C.S."/>
            <person name="Fernando D.D."/>
            <person name="Lu H.C."/>
            <person name="Taylor S."/>
            <person name="Reynolds S.L."/>
            <person name="Mofiz E."/>
            <person name="Najaraj S.H."/>
            <person name="Gowda H."/>
            <person name="Madugundu A."/>
            <person name="Renuse S."/>
            <person name="Holt D."/>
            <person name="Pandey A."/>
            <person name="Papenfuss A.T."/>
            <person name="Fischer K."/>
        </authorList>
    </citation>
    <scope>NUCLEOTIDE SEQUENCE [LARGE SCALE GENOMIC DNA]</scope>
</reference>
<dbReference type="GO" id="GO:0046872">
    <property type="term" value="F:metal ion binding"/>
    <property type="evidence" value="ECO:0007669"/>
    <property type="project" value="UniProtKB-KW"/>
</dbReference>
<dbReference type="Gene3D" id="1.10.600.10">
    <property type="entry name" value="Farnesyl Diphosphate Synthase"/>
    <property type="match status" value="1"/>
</dbReference>
<evidence type="ECO:0000256" key="5">
    <source>
        <dbReference type="ARBA" id="ARBA00033740"/>
    </source>
</evidence>
<dbReference type="GO" id="GO:0004337">
    <property type="term" value="F:(2E,6E)-farnesyl diphosphate synthase activity"/>
    <property type="evidence" value="ECO:0007669"/>
    <property type="project" value="TreeGrafter"/>
</dbReference>
<accession>A0A834R7Y9</accession>
<dbReference type="Proteomes" id="UP000070412">
    <property type="component" value="Unassembled WGS sequence"/>
</dbReference>
<keyword evidence="6" id="KW-0472">Membrane</keyword>
<organism evidence="7">
    <name type="scientific">Sarcoptes scabiei</name>
    <name type="common">Itch mite</name>
    <name type="synonym">Acarus scabiei</name>
    <dbReference type="NCBI Taxonomy" id="52283"/>
    <lineage>
        <taxon>Eukaryota</taxon>
        <taxon>Metazoa</taxon>
        <taxon>Ecdysozoa</taxon>
        <taxon>Arthropoda</taxon>
        <taxon>Chelicerata</taxon>
        <taxon>Arachnida</taxon>
        <taxon>Acari</taxon>
        <taxon>Acariformes</taxon>
        <taxon>Sarcoptiformes</taxon>
        <taxon>Astigmata</taxon>
        <taxon>Psoroptidia</taxon>
        <taxon>Sarcoptoidea</taxon>
        <taxon>Sarcoptidae</taxon>
        <taxon>Sarcoptinae</taxon>
        <taxon>Sarcoptes</taxon>
    </lineage>
</organism>
<evidence type="ECO:0000256" key="1">
    <source>
        <dbReference type="ARBA" id="ARBA00001946"/>
    </source>
</evidence>
<evidence type="ECO:0000313" key="8">
    <source>
        <dbReference type="EnsemblMetazoa" id="KAF7491389.1"/>
    </source>
</evidence>
<keyword evidence="4" id="KW-0460">Magnesium</keyword>
<evidence type="ECO:0000256" key="2">
    <source>
        <dbReference type="ARBA" id="ARBA00022679"/>
    </source>
</evidence>
<evidence type="ECO:0000256" key="4">
    <source>
        <dbReference type="ARBA" id="ARBA00022842"/>
    </source>
</evidence>
<dbReference type="SUPFAM" id="SSF48576">
    <property type="entry name" value="Terpenoid synthases"/>
    <property type="match status" value="1"/>
</dbReference>
<keyword evidence="3" id="KW-0479">Metal-binding</keyword>
<dbReference type="GO" id="GO:0045337">
    <property type="term" value="P:farnesyl diphosphate biosynthetic process"/>
    <property type="evidence" value="ECO:0007669"/>
    <property type="project" value="TreeGrafter"/>
</dbReference>
<dbReference type="EMBL" id="WVUK01000060">
    <property type="protein sequence ID" value="KAF7491389.1"/>
    <property type="molecule type" value="Genomic_DNA"/>
</dbReference>
<dbReference type="PANTHER" id="PTHR11525:SF0">
    <property type="entry name" value="FARNESYL PYROPHOSPHATE SYNTHASE"/>
    <property type="match status" value="1"/>
</dbReference>
<dbReference type="InterPro" id="IPR000092">
    <property type="entry name" value="Polyprenyl_synt"/>
</dbReference>
<reference evidence="8" key="3">
    <citation type="submission" date="2022-06" db="UniProtKB">
        <authorList>
            <consortium name="EnsemblMetazoa"/>
        </authorList>
    </citation>
    <scope>IDENTIFICATION</scope>
</reference>
<reference evidence="7" key="2">
    <citation type="submission" date="2020-01" db="EMBL/GenBank/DDBJ databases">
        <authorList>
            <person name="Korhonen P.K.K."/>
            <person name="Guangxu M.G."/>
            <person name="Wang T.W."/>
            <person name="Stroehlein A.J.S."/>
            <person name="Young N.D."/>
            <person name="Ang C.-S.A."/>
            <person name="Fernando D.W.F."/>
            <person name="Lu H.L."/>
            <person name="Taylor S.T."/>
            <person name="Ehtesham M.E.M."/>
            <person name="Najaraj S.H.N."/>
            <person name="Harsha G.H.G."/>
            <person name="Madugundu A.M."/>
            <person name="Renuse S.R."/>
            <person name="Holt D.H."/>
            <person name="Pandey A.P."/>
            <person name="Papenfuss A.P."/>
            <person name="Gasser R.B.G."/>
            <person name="Fischer K.F."/>
        </authorList>
    </citation>
    <scope>NUCLEOTIDE SEQUENCE</scope>
    <source>
        <strain evidence="7">SSS_KF_BRIS2020</strain>
    </source>
</reference>
<name>A0A834R7Y9_SARSC</name>
<comment type="cofactor">
    <cofactor evidence="1">
        <name>Mg(2+)</name>
        <dbReference type="ChEBI" id="CHEBI:18420"/>
    </cofactor>
</comment>
<evidence type="ECO:0000313" key="7">
    <source>
        <dbReference type="EMBL" id="KAF7491389.1"/>
    </source>
</evidence>
<dbReference type="GO" id="GO:0005737">
    <property type="term" value="C:cytoplasm"/>
    <property type="evidence" value="ECO:0007669"/>
    <property type="project" value="TreeGrafter"/>
</dbReference>
<dbReference type="InterPro" id="IPR008949">
    <property type="entry name" value="Isoprenoid_synthase_dom_sf"/>
</dbReference>
<dbReference type="OrthoDB" id="10257492at2759"/>
<dbReference type="PANTHER" id="PTHR11525">
    <property type="entry name" value="FARNESYL-PYROPHOSPHATE SYNTHETASE"/>
    <property type="match status" value="1"/>
</dbReference>
<evidence type="ECO:0000313" key="9">
    <source>
        <dbReference type="Proteomes" id="UP000070412"/>
    </source>
</evidence>
<gene>
    <name evidence="7" type="ORF">SSS_6131</name>
</gene>
<dbReference type="GO" id="GO:0042811">
    <property type="term" value="P:pheromone biosynthetic process"/>
    <property type="evidence" value="ECO:0007669"/>
    <property type="project" value="UniProtKB-ARBA"/>
</dbReference>
<dbReference type="GO" id="GO:0004161">
    <property type="term" value="F:dimethylallyltranstransferase activity"/>
    <property type="evidence" value="ECO:0007669"/>
    <property type="project" value="TreeGrafter"/>
</dbReference>
<proteinExistence type="predicted"/>
<dbReference type="AlphaFoldDB" id="A0A834R7Y9"/>
<keyword evidence="6" id="KW-1133">Transmembrane helix</keyword>
<evidence type="ECO:0000256" key="3">
    <source>
        <dbReference type="ARBA" id="ARBA00022723"/>
    </source>
</evidence>
<sequence>MMECYQHKTFNNHREEVENFRIRLPKIIDLVCNLEEELYGNREHLCNGFDWIRKLLEYNLIDGKLNRSSLLMITYRRLNPDANIEEIEQAFILGWCIEMFQSSFLIVDDIMDNSFRRRNKTCWYRLFLSFLFLGDIELPSFNLFIPIKQKITKLFTL</sequence>
<comment type="pathway">
    <text evidence="5">Pheromone biosynthesis.</text>
</comment>
<dbReference type="EnsemblMetazoa" id="SSS_6131s_mrna">
    <property type="protein sequence ID" value="KAF7491389.1"/>
    <property type="gene ID" value="SSS_6131"/>
</dbReference>
<dbReference type="Pfam" id="PF00348">
    <property type="entry name" value="polyprenyl_synt"/>
    <property type="match status" value="1"/>
</dbReference>
<keyword evidence="2" id="KW-0808">Transferase</keyword>
<protein>
    <submittedName>
        <fullName evidence="7">Farnesyl pyrophosphate synthase</fullName>
    </submittedName>
</protein>
<keyword evidence="6" id="KW-0812">Transmembrane</keyword>